<feature type="compositionally biased region" description="Basic and acidic residues" evidence="1">
    <location>
        <begin position="217"/>
        <end position="226"/>
    </location>
</feature>
<proteinExistence type="predicted"/>
<evidence type="ECO:0000313" key="2">
    <source>
        <dbReference type="Proteomes" id="UP000515152"/>
    </source>
</evidence>
<feature type="compositionally biased region" description="Basic and acidic residues" evidence="1">
    <location>
        <begin position="175"/>
        <end position="188"/>
    </location>
</feature>
<reference evidence="3" key="1">
    <citation type="submission" date="2025-08" db="UniProtKB">
        <authorList>
            <consortium name="RefSeq"/>
        </authorList>
    </citation>
    <scope>IDENTIFICATION</scope>
</reference>
<dbReference type="GO" id="GO:0008017">
    <property type="term" value="F:microtubule binding"/>
    <property type="evidence" value="ECO:0007669"/>
    <property type="project" value="TreeGrafter"/>
</dbReference>
<dbReference type="AlphaFoldDB" id="A0A6P3W8G8"/>
<dbReference type="GO" id="GO:0005819">
    <property type="term" value="C:spindle"/>
    <property type="evidence" value="ECO:0007669"/>
    <property type="project" value="TreeGrafter"/>
</dbReference>
<dbReference type="GO" id="GO:0036064">
    <property type="term" value="C:ciliary basal body"/>
    <property type="evidence" value="ECO:0007669"/>
    <property type="project" value="TreeGrafter"/>
</dbReference>
<dbReference type="GO" id="GO:0005814">
    <property type="term" value="C:centriole"/>
    <property type="evidence" value="ECO:0007669"/>
    <property type="project" value="TreeGrafter"/>
</dbReference>
<feature type="compositionally biased region" description="Polar residues" evidence="1">
    <location>
        <begin position="104"/>
        <end position="120"/>
    </location>
</feature>
<keyword evidence="2" id="KW-1185">Reference proteome</keyword>
<dbReference type="Proteomes" id="UP000515152">
    <property type="component" value="Chromosome 26"/>
</dbReference>
<dbReference type="OrthoDB" id="6616361at2759"/>
<sequence length="274" mass="31200">MANDNKVVTRKIRSEYMKKFRDPKWSTFSKNYEDSVKYRLTRRVMEQTHNPLYGDGWDSGSESSGRSSPKVKQGLDPLIAKLQTLCESRNKNEDTEESVETVVNGHSTDPPSKEISSCTENGVPDETDHQTSSTEPPPRRRVRRRTPRSEPGYDGDVDKPRPSSAPKPSRAKSQPPERKQCSGGEHRPSYMRPGWAERHVETRGRTSSMRASVSAGEIHRSDTAAKRLEAQRCSSALDRRRARSADLEKSLRSELTVADRWTTEYMRCFSARLR</sequence>
<dbReference type="KEGG" id="char:105907612"/>
<evidence type="ECO:0000313" key="3">
    <source>
        <dbReference type="RefSeq" id="XP_012691431.2"/>
    </source>
</evidence>
<evidence type="ECO:0000256" key="1">
    <source>
        <dbReference type="SAM" id="MobiDB-lite"/>
    </source>
</evidence>
<dbReference type="PANTHER" id="PTHR31022:SF6">
    <property type="entry name" value="CENTRIOLE, CILIA AND SPINDLE-ASSOCIATED PROTEIN"/>
    <property type="match status" value="1"/>
</dbReference>
<dbReference type="GeneID" id="105907612"/>
<dbReference type="Pfam" id="PF15748">
    <property type="entry name" value="CCSAP"/>
    <property type="match status" value="1"/>
</dbReference>
<feature type="compositionally biased region" description="Low complexity" evidence="1">
    <location>
        <begin position="162"/>
        <end position="174"/>
    </location>
</feature>
<feature type="compositionally biased region" description="Basic and acidic residues" evidence="1">
    <location>
        <begin position="195"/>
        <end position="204"/>
    </location>
</feature>
<dbReference type="GO" id="GO:1901673">
    <property type="term" value="P:regulation of mitotic spindle assembly"/>
    <property type="evidence" value="ECO:0007669"/>
    <property type="project" value="TreeGrafter"/>
</dbReference>
<dbReference type="CTD" id="101883094"/>
<organism evidence="2 3">
    <name type="scientific">Clupea harengus</name>
    <name type="common">Atlantic herring</name>
    <dbReference type="NCBI Taxonomy" id="7950"/>
    <lineage>
        <taxon>Eukaryota</taxon>
        <taxon>Metazoa</taxon>
        <taxon>Chordata</taxon>
        <taxon>Craniata</taxon>
        <taxon>Vertebrata</taxon>
        <taxon>Euteleostomi</taxon>
        <taxon>Actinopterygii</taxon>
        <taxon>Neopterygii</taxon>
        <taxon>Teleostei</taxon>
        <taxon>Clupei</taxon>
        <taxon>Clupeiformes</taxon>
        <taxon>Clupeoidei</taxon>
        <taxon>Clupeidae</taxon>
        <taxon>Clupea</taxon>
    </lineage>
</organism>
<dbReference type="InterPro" id="IPR029774">
    <property type="entry name" value="CSAP"/>
</dbReference>
<feature type="compositionally biased region" description="Low complexity" evidence="1">
    <location>
        <begin position="54"/>
        <end position="68"/>
    </location>
</feature>
<gene>
    <name evidence="3" type="primary">ccsapa</name>
</gene>
<protein>
    <submittedName>
        <fullName evidence="3">Centriole, cilia and spindle-associated protein</fullName>
    </submittedName>
</protein>
<dbReference type="GO" id="GO:0035869">
    <property type="term" value="C:ciliary transition zone"/>
    <property type="evidence" value="ECO:0007669"/>
    <property type="project" value="TreeGrafter"/>
</dbReference>
<feature type="region of interest" description="Disordered" evidence="1">
    <location>
        <begin position="48"/>
        <end position="226"/>
    </location>
</feature>
<name>A0A6P3W8G8_CLUHA</name>
<accession>A0A6P3W8G8</accession>
<dbReference type="RefSeq" id="XP_012691431.2">
    <property type="nucleotide sequence ID" value="XM_012835977.3"/>
</dbReference>
<dbReference type="PANTHER" id="PTHR31022">
    <property type="entry name" value="CENTRIOLE, CILIA AND SPINDLE-ASSOCIATED PROTEIN"/>
    <property type="match status" value="1"/>
</dbReference>